<accession>A0ABW0WAW6</accession>
<dbReference type="Pfam" id="PF17042">
    <property type="entry name" value="NBD_C"/>
    <property type="match status" value="1"/>
</dbReference>
<evidence type="ECO:0000256" key="3">
    <source>
        <dbReference type="ARBA" id="ARBA00022741"/>
    </source>
</evidence>
<dbReference type="Proteomes" id="UP001596047">
    <property type="component" value="Unassembled WGS sequence"/>
</dbReference>
<keyword evidence="2 9" id="KW-0808">Transferase</keyword>
<dbReference type="Gene3D" id="3.40.980.20">
    <property type="entry name" value="Four-carbon acid sugar kinase, nucleotide binding domain"/>
    <property type="match status" value="1"/>
</dbReference>
<keyword evidence="5" id="KW-0067">ATP-binding</keyword>
<evidence type="ECO:0000256" key="6">
    <source>
        <dbReference type="ARBA" id="ARBA00023277"/>
    </source>
</evidence>
<evidence type="ECO:0000259" key="7">
    <source>
        <dbReference type="Pfam" id="PF07005"/>
    </source>
</evidence>
<dbReference type="InterPro" id="IPR042213">
    <property type="entry name" value="NBD_C_sf"/>
</dbReference>
<feature type="domain" description="Four-carbon acid sugar kinase N-terminal" evidence="7">
    <location>
        <begin position="14"/>
        <end position="257"/>
    </location>
</feature>
<reference evidence="10" key="1">
    <citation type="journal article" date="2019" name="Int. J. Syst. Evol. Microbiol.">
        <title>The Global Catalogue of Microorganisms (GCM) 10K type strain sequencing project: providing services to taxonomists for standard genome sequencing and annotation.</title>
        <authorList>
            <consortium name="The Broad Institute Genomics Platform"/>
            <consortium name="The Broad Institute Genome Sequencing Center for Infectious Disease"/>
            <person name="Wu L."/>
            <person name="Ma J."/>
        </authorList>
    </citation>
    <scope>NUCLEOTIDE SEQUENCE [LARGE SCALE GENOMIC DNA]</scope>
    <source>
        <strain evidence="10">CGMCC 1.3240</strain>
    </source>
</reference>
<keyword evidence="6" id="KW-0119">Carbohydrate metabolism</keyword>
<dbReference type="EC" id="2.7.1.-" evidence="9"/>
<evidence type="ECO:0000313" key="9">
    <source>
        <dbReference type="EMBL" id="MFC5653656.1"/>
    </source>
</evidence>
<dbReference type="SUPFAM" id="SSF142764">
    <property type="entry name" value="YgbK-like"/>
    <property type="match status" value="1"/>
</dbReference>
<proteinExistence type="inferred from homology"/>
<dbReference type="InterPro" id="IPR010737">
    <property type="entry name" value="4-carb_acid_sugar_kinase_N"/>
</dbReference>
<evidence type="ECO:0000313" key="10">
    <source>
        <dbReference type="Proteomes" id="UP001596047"/>
    </source>
</evidence>
<evidence type="ECO:0000259" key="8">
    <source>
        <dbReference type="Pfam" id="PF17042"/>
    </source>
</evidence>
<evidence type="ECO:0000256" key="2">
    <source>
        <dbReference type="ARBA" id="ARBA00022679"/>
    </source>
</evidence>
<dbReference type="Gene3D" id="3.40.50.10840">
    <property type="entry name" value="Putative sugar-binding, N-terminal domain"/>
    <property type="match status" value="1"/>
</dbReference>
<dbReference type="EMBL" id="JBHSOW010000130">
    <property type="protein sequence ID" value="MFC5653656.1"/>
    <property type="molecule type" value="Genomic_DNA"/>
</dbReference>
<dbReference type="InterPro" id="IPR037051">
    <property type="entry name" value="4-carb_acid_sugar_kinase_N_sf"/>
</dbReference>
<evidence type="ECO:0000256" key="5">
    <source>
        <dbReference type="ARBA" id="ARBA00022840"/>
    </source>
</evidence>
<evidence type="ECO:0000256" key="1">
    <source>
        <dbReference type="ARBA" id="ARBA00005715"/>
    </source>
</evidence>
<keyword evidence="3" id="KW-0547">Nucleotide-binding</keyword>
<protein>
    <submittedName>
        <fullName evidence="9">Four-carbon acid sugar kinase family protein</fullName>
        <ecNumber evidence="9">2.7.1.-</ecNumber>
    </submittedName>
</protein>
<dbReference type="RefSeq" id="WP_379192431.1">
    <property type="nucleotide sequence ID" value="NZ_JBHSOW010000130.1"/>
</dbReference>
<feature type="domain" description="Four-carbon acid sugar kinase nucleotide binding" evidence="8">
    <location>
        <begin position="284"/>
        <end position="457"/>
    </location>
</feature>
<evidence type="ECO:0000256" key="4">
    <source>
        <dbReference type="ARBA" id="ARBA00022777"/>
    </source>
</evidence>
<comment type="caution">
    <text evidence="9">The sequence shown here is derived from an EMBL/GenBank/DDBJ whole genome shotgun (WGS) entry which is preliminary data.</text>
</comment>
<gene>
    <name evidence="9" type="ORF">ACFPYJ_31960</name>
</gene>
<name>A0ABW0WAW6_9BACL</name>
<organism evidence="9 10">
    <name type="scientific">Paenibacillus solisilvae</name>
    <dbReference type="NCBI Taxonomy" id="2486751"/>
    <lineage>
        <taxon>Bacteria</taxon>
        <taxon>Bacillati</taxon>
        <taxon>Bacillota</taxon>
        <taxon>Bacilli</taxon>
        <taxon>Bacillales</taxon>
        <taxon>Paenibacillaceae</taxon>
        <taxon>Paenibacillus</taxon>
    </lineage>
</organism>
<dbReference type="Pfam" id="PF07005">
    <property type="entry name" value="SBD_N"/>
    <property type="match status" value="1"/>
</dbReference>
<keyword evidence="10" id="KW-1185">Reference proteome</keyword>
<keyword evidence="4 9" id="KW-0418">Kinase</keyword>
<dbReference type="GO" id="GO:0016301">
    <property type="term" value="F:kinase activity"/>
    <property type="evidence" value="ECO:0007669"/>
    <property type="project" value="UniProtKB-KW"/>
</dbReference>
<comment type="similarity">
    <text evidence="1">Belongs to the four-carbon acid sugar kinase family.</text>
</comment>
<sequence>MNNVDKVNVARLLCFYGDDFTGSTDALEALAASGVETVLFLAPPPAELLAERFPGARCFGIAGVSRSITPEAMERELGPQLERLNSYGAAVVHYKICSTFDSSPQTGSIGKVLELGRRLFPGQRYIPLLAGVPLLKRYTVFGHHFAGAGGEGTYRLDRHPTMSRHPITPMSESDLRQHLALQTNLPVGLMDLTALDGAPEAVRERLEERANGSDDAILFDVLDEPRLETAGRLIWEEALRGGGGLFAIGSSGIEYALTAHWRAEGLIPREPVQWEAPGSVDRLLVVSGSCSPVTELQLQKALSQGYEGIKVPVQDWLGADKALRSKQELLERAVRLIRQGRSVILYTASGPQDPAIGKLREAFRHHGMENADSGRFIGTELGRLTKAILAQTDLTRILIAGGDTSGYVTRELGIYAMSCLSAIVPGGPLCRCYSEERRMNGLELSLKGGQVGGGDYFELVRQGGRR</sequence>
<dbReference type="InterPro" id="IPR031475">
    <property type="entry name" value="NBD_C"/>
</dbReference>